<sequence>MVVNRALRATGCASCRLTLLRSFTSLAGAPIRAPAIASRFRSCAISNQTRQSSRIESDSEVWKDDIEDSKQAVRVEEAAQEELEDLEESSEAAQISAVPWYLQVDSPQRAPQPLSERQRIPELPEAPPPILQPLLQQISVDLGLDNLSLLDLRKLDPPPALGANLLMVIGTARSEKHLHVSADRLCRWLRSTYKLRPNADGLLGRNELKLKLKRKAKKAKLLGSSSDENADDGVRTGWVCVDVGVVEEAEGEAIAPPRQDFVGFGRRTEGVRMVVQMLTEEKREEIDLESLWSGILRRGTQPQLEEIKEDSEALTAGNTSTPGTLPASMRSSGTSGPSSIPGQTRGFHTTARRLMQEAEPAVFASTTNGFDQFDLDQIRESALKSIVSGDYVKASTDLRQVSQYVPQLKDEGWRLCLLDLLRAYLGSLPKEDALKKLGYAPGSPTPFMSCFKGACSLYPTEFEAEIRIWLHVYARVLEHPHYLNSELYRLIDEFVCAGVRISRPVYIYALRSFLSPERNGSVSIRSLGCATKILEIMFDQGMDILSEDLLVELQEAASAHPSNMTSTNPDETHDLPGVRMSPVQRRLHVLCKTIDLPLFSDESRMRLMQIHAKNQYWLEFWEIFRMAPQRAQPNSANMYAFMFGTVAQTEHQKACMNVLRTWVPEMEREQPPVAFKRDVAEAIKACLKVADPFIGQDVLHTPDYNGEWLGLWQKCQWAAGPKSPFSYA</sequence>
<dbReference type="InterPro" id="IPR040152">
    <property type="entry name" value="Atp25"/>
</dbReference>
<dbReference type="FunFam" id="3.30.460.10:FF:000044">
    <property type="entry name" value="ATPase synthesis protein 25, mitochondrial"/>
    <property type="match status" value="1"/>
</dbReference>
<keyword evidence="9" id="KW-0175">Coiled coil</keyword>
<dbReference type="InterPro" id="IPR043519">
    <property type="entry name" value="NT_sf"/>
</dbReference>
<keyword evidence="12" id="KW-1185">Reference proteome</keyword>
<feature type="compositionally biased region" description="Low complexity" evidence="10">
    <location>
        <begin position="328"/>
        <end position="342"/>
    </location>
</feature>
<evidence type="ECO:0000313" key="11">
    <source>
        <dbReference type="EMBL" id="PMD13644.1"/>
    </source>
</evidence>
<comment type="function">
    <text evidence="1">Probable mitochondrial mRNA stabilization factor.</text>
</comment>
<keyword evidence="4 8" id="KW-0999">Mitochondrion inner membrane</keyword>
<reference evidence="11 12" key="1">
    <citation type="submission" date="2016-05" db="EMBL/GenBank/DDBJ databases">
        <title>A degradative enzymes factory behind the ericoid mycorrhizal symbiosis.</title>
        <authorList>
            <consortium name="DOE Joint Genome Institute"/>
            <person name="Martino E."/>
            <person name="Morin E."/>
            <person name="Grelet G."/>
            <person name="Kuo A."/>
            <person name="Kohler A."/>
            <person name="Daghino S."/>
            <person name="Barry K."/>
            <person name="Choi C."/>
            <person name="Cichocki N."/>
            <person name="Clum A."/>
            <person name="Copeland A."/>
            <person name="Hainaut M."/>
            <person name="Haridas S."/>
            <person name="Labutti K."/>
            <person name="Lindquist E."/>
            <person name="Lipzen A."/>
            <person name="Khouja H.-R."/>
            <person name="Murat C."/>
            <person name="Ohm R."/>
            <person name="Olson A."/>
            <person name="Spatafora J."/>
            <person name="Veneault-Fourrey C."/>
            <person name="Henrissat B."/>
            <person name="Grigoriev I."/>
            <person name="Martin F."/>
            <person name="Perotto S."/>
        </authorList>
    </citation>
    <scope>NUCLEOTIDE SEQUENCE [LARGE SCALE GENOMIC DNA]</scope>
    <source>
        <strain evidence="11 12">UAMH 7357</strain>
    </source>
</reference>
<comment type="similarity">
    <text evidence="3 8">Belongs to the ATP25 family.</text>
</comment>
<evidence type="ECO:0000256" key="3">
    <source>
        <dbReference type="ARBA" id="ARBA00010787"/>
    </source>
</evidence>
<protein>
    <recommendedName>
        <fullName evidence="8">ATPase synthesis protein 25</fullName>
    </recommendedName>
</protein>
<evidence type="ECO:0000256" key="9">
    <source>
        <dbReference type="SAM" id="Coils"/>
    </source>
</evidence>
<dbReference type="GO" id="GO:0140053">
    <property type="term" value="P:mitochondrial gene expression"/>
    <property type="evidence" value="ECO:0007669"/>
    <property type="project" value="UniProtKB-UniRule"/>
</dbReference>
<proteinExistence type="inferred from homology"/>
<keyword evidence="5 8" id="KW-0809">Transit peptide</keyword>
<dbReference type="SUPFAM" id="SSF81301">
    <property type="entry name" value="Nucleotidyltransferase"/>
    <property type="match status" value="1"/>
</dbReference>
<dbReference type="Proteomes" id="UP000235672">
    <property type="component" value="Unassembled WGS sequence"/>
</dbReference>
<dbReference type="PANTHER" id="PTHR28087">
    <property type="entry name" value="ATPASE SYNTHESIS PROTEIN 25, MITOCHONDRIAL"/>
    <property type="match status" value="1"/>
</dbReference>
<dbReference type="GO" id="GO:0005743">
    <property type="term" value="C:mitochondrial inner membrane"/>
    <property type="evidence" value="ECO:0007669"/>
    <property type="project" value="UniProtKB-SubCell"/>
</dbReference>
<evidence type="ECO:0000256" key="7">
    <source>
        <dbReference type="ARBA" id="ARBA00023136"/>
    </source>
</evidence>
<name>A0A2J6PHZ4_9HELO</name>
<dbReference type="PANTHER" id="PTHR28087:SF1">
    <property type="entry name" value="ATPASE SYNTHESIS PROTEIN 25, MITOCHONDRIAL"/>
    <property type="match status" value="1"/>
</dbReference>
<evidence type="ECO:0000256" key="6">
    <source>
        <dbReference type="ARBA" id="ARBA00023128"/>
    </source>
</evidence>
<feature type="coiled-coil region" evidence="9">
    <location>
        <begin position="66"/>
        <end position="96"/>
    </location>
</feature>
<accession>A0A2J6PHZ4</accession>
<evidence type="ECO:0000256" key="8">
    <source>
        <dbReference type="RuleBase" id="RU367062"/>
    </source>
</evidence>
<evidence type="ECO:0000256" key="2">
    <source>
        <dbReference type="ARBA" id="ARBA00004443"/>
    </source>
</evidence>
<evidence type="ECO:0000256" key="10">
    <source>
        <dbReference type="SAM" id="MobiDB-lite"/>
    </source>
</evidence>
<dbReference type="OrthoDB" id="107372at2759"/>
<evidence type="ECO:0000256" key="5">
    <source>
        <dbReference type="ARBA" id="ARBA00022946"/>
    </source>
</evidence>
<comment type="function">
    <text evidence="8">Mitochondrial mRNA stabilization factor.</text>
</comment>
<dbReference type="EMBL" id="KZ613529">
    <property type="protein sequence ID" value="PMD13644.1"/>
    <property type="molecule type" value="Genomic_DNA"/>
</dbReference>
<dbReference type="STRING" id="1745343.A0A2J6PHZ4"/>
<dbReference type="Gene3D" id="3.30.460.10">
    <property type="entry name" value="Beta Polymerase, domain 2"/>
    <property type="match status" value="1"/>
</dbReference>
<dbReference type="GO" id="GO:0048255">
    <property type="term" value="P:mRNA stabilization"/>
    <property type="evidence" value="ECO:0007669"/>
    <property type="project" value="TreeGrafter"/>
</dbReference>
<keyword evidence="7 8" id="KW-0472">Membrane</keyword>
<evidence type="ECO:0000256" key="1">
    <source>
        <dbReference type="ARBA" id="ARBA00003470"/>
    </source>
</evidence>
<organism evidence="11 12">
    <name type="scientific">Hyaloscypha hepaticicola</name>
    <dbReference type="NCBI Taxonomy" id="2082293"/>
    <lineage>
        <taxon>Eukaryota</taxon>
        <taxon>Fungi</taxon>
        <taxon>Dikarya</taxon>
        <taxon>Ascomycota</taxon>
        <taxon>Pezizomycotina</taxon>
        <taxon>Leotiomycetes</taxon>
        <taxon>Helotiales</taxon>
        <taxon>Hyaloscyphaceae</taxon>
        <taxon>Hyaloscypha</taxon>
    </lineage>
</organism>
<keyword evidence="6 8" id="KW-0496">Mitochondrion</keyword>
<evidence type="ECO:0000313" key="12">
    <source>
        <dbReference type="Proteomes" id="UP000235672"/>
    </source>
</evidence>
<evidence type="ECO:0000256" key="4">
    <source>
        <dbReference type="ARBA" id="ARBA00022792"/>
    </source>
</evidence>
<dbReference type="AlphaFoldDB" id="A0A2J6PHZ4"/>
<comment type="subcellular location">
    <subcellularLocation>
        <location evidence="2 8">Mitochondrion inner membrane</location>
        <topology evidence="2 8">Peripheral membrane protein</topology>
        <orientation evidence="2 8">Matrix side</orientation>
    </subcellularLocation>
</comment>
<feature type="region of interest" description="Disordered" evidence="10">
    <location>
        <begin position="307"/>
        <end position="345"/>
    </location>
</feature>
<gene>
    <name evidence="11" type="ORF">NA56DRAFT_651604</name>
</gene>